<sequence length="185" mass="20166">MVLLIIHSASGDDVATVITMEVDGCRVVPFSGAQKAVVSCLIKLISLNGEKAKDGSLVYLAYDTLMNVLLKKEEVPISFDGADVVELLATLVYWSENSSHHSVVMMAATISSLILDFTLEDALRQHPGFDDGKLAGLCQLLKRSMTASSEDVFYEEAEADLYEIVISGYSRWSKSFPRIKAAIGK</sequence>
<organism evidence="1">
    <name type="scientific">Daucus carota subsp. sativus</name>
    <name type="common">Carrot</name>
    <dbReference type="NCBI Taxonomy" id="79200"/>
    <lineage>
        <taxon>Eukaryota</taxon>
        <taxon>Viridiplantae</taxon>
        <taxon>Streptophyta</taxon>
        <taxon>Embryophyta</taxon>
        <taxon>Tracheophyta</taxon>
        <taxon>Spermatophyta</taxon>
        <taxon>Magnoliopsida</taxon>
        <taxon>eudicotyledons</taxon>
        <taxon>Gunneridae</taxon>
        <taxon>Pentapetalae</taxon>
        <taxon>asterids</taxon>
        <taxon>campanulids</taxon>
        <taxon>Apiales</taxon>
        <taxon>Apiaceae</taxon>
        <taxon>Apioideae</taxon>
        <taxon>Scandiceae</taxon>
        <taxon>Daucinae</taxon>
        <taxon>Daucus</taxon>
        <taxon>Daucus sect. Daucus</taxon>
    </lineage>
</organism>
<gene>
    <name evidence="1" type="ORF">DCAR_000580</name>
</gene>
<comment type="caution">
    <text evidence="1">The sequence shown here is derived from an EMBL/GenBank/DDBJ whole genome shotgun (WGS) entry which is preliminary data.</text>
</comment>
<proteinExistence type="predicted"/>
<accession>A0A166FLB6</accession>
<dbReference type="PANTHER" id="PTHR13109">
    <property type="entry name" value="NEUROCHONDRIN"/>
    <property type="match status" value="1"/>
</dbReference>
<dbReference type="PANTHER" id="PTHR13109:SF7">
    <property type="entry name" value="NEUROCHONDRIN"/>
    <property type="match status" value="1"/>
</dbReference>
<dbReference type="AlphaFoldDB" id="A0A166FLB6"/>
<dbReference type="EMBL" id="LNRQ01000001">
    <property type="protein sequence ID" value="KZN07911.1"/>
    <property type="molecule type" value="Genomic_DNA"/>
</dbReference>
<dbReference type="STRING" id="79200.A0A166FLB6"/>
<dbReference type="InterPro" id="IPR008709">
    <property type="entry name" value="Neurochondrin"/>
</dbReference>
<dbReference type="Gramene" id="KZN07911">
    <property type="protein sequence ID" value="KZN07911"/>
    <property type="gene ID" value="DCAR_000580"/>
</dbReference>
<evidence type="ECO:0000313" key="1">
    <source>
        <dbReference type="EMBL" id="KZN07911.1"/>
    </source>
</evidence>
<protein>
    <submittedName>
        <fullName evidence="1">Uncharacterized protein</fullName>
    </submittedName>
</protein>
<dbReference type="OMA" id="GYSRWSK"/>
<reference evidence="1" key="1">
    <citation type="journal article" date="2016" name="Nat. Genet.">
        <title>A high-quality carrot genome assembly provides new insights into carotenoid accumulation and asterid genome evolution.</title>
        <authorList>
            <person name="Iorizzo M."/>
            <person name="Ellison S."/>
            <person name="Senalik D."/>
            <person name="Zeng P."/>
            <person name="Satapoomin P."/>
            <person name="Huang J."/>
            <person name="Bowman M."/>
            <person name="Iovene M."/>
            <person name="Sanseverino W."/>
            <person name="Cavagnaro P."/>
            <person name="Yildiz M."/>
            <person name="Macko-Podgorni A."/>
            <person name="Moranska E."/>
            <person name="Grzebelus E."/>
            <person name="Grzebelus D."/>
            <person name="Ashrafi H."/>
            <person name="Zheng Z."/>
            <person name="Cheng S."/>
            <person name="Spooner D."/>
            <person name="Van Deynze A."/>
            <person name="Simon P."/>
        </authorList>
    </citation>
    <scope>NUCLEOTIDE SEQUENCE [LARGE SCALE GENOMIC DNA]</scope>
    <source>
        <tissue evidence="1">Leaf</tissue>
    </source>
</reference>
<name>A0A166FLB6_DAUCS</name>